<dbReference type="RefSeq" id="WP_090353307.1">
    <property type="nucleotide sequence ID" value="NZ_FMUB01000001.1"/>
</dbReference>
<dbReference type="InterPro" id="IPR003615">
    <property type="entry name" value="HNH_nuc"/>
</dbReference>
<feature type="domain" description="DUF222" evidence="2">
    <location>
        <begin position="34"/>
        <end position="361"/>
    </location>
</feature>
<feature type="region of interest" description="Disordered" evidence="1">
    <location>
        <begin position="449"/>
        <end position="491"/>
    </location>
</feature>
<dbReference type="CDD" id="cd00085">
    <property type="entry name" value="HNHc"/>
    <property type="match status" value="1"/>
</dbReference>
<evidence type="ECO:0000259" key="2">
    <source>
        <dbReference type="Pfam" id="PF02720"/>
    </source>
</evidence>
<evidence type="ECO:0000256" key="1">
    <source>
        <dbReference type="SAM" id="MobiDB-lite"/>
    </source>
</evidence>
<dbReference type="EMBL" id="FMUB01000001">
    <property type="protein sequence ID" value="SCX01880.1"/>
    <property type="molecule type" value="Genomic_DNA"/>
</dbReference>
<feature type="compositionally biased region" description="Basic and acidic residues" evidence="1">
    <location>
        <begin position="474"/>
        <end position="483"/>
    </location>
</feature>
<dbReference type="InterPro" id="IPR003870">
    <property type="entry name" value="DUF222"/>
</dbReference>
<dbReference type="STRING" id="1502745.SAMN02799620_00348"/>
<accession>A0A1G4V666</accession>
<sequence length="491" mass="52495">MQKGAVEAVAALHAAYQAFAASDFEALTHVELMAVLDEYETLTCRLPSQMHRMLARLQADTTPGELGAATWNSVLRIRWRLSTAEAGRRLAAAADLGPRRSLTGETLQPALAAVAAAQATGLINGGHVDVLRDVIDRLPGFVDATTREQFEMDLVRIAAGVGPKELKDTAELRLFLLDQDGPLPDDAERERKRGVVFGKQGRDAMRSVTGDLTPEASAVWEVLFAKFAAPGMCNPADGEPCISGTPTQAQIDNDHRTLAQRQHDAMIVIGRIALMSGDLGQLNGLPVSVIIRTTLQDLESRAGIGVSGGGTKIPVKDVIRMASHANHHLAVFDKATGSALALFRARRTASRAQRIMLIARDGGCTKPGCTVGAYGSEAHHAVTDWAHGGNTNVDDMALACGPDNRMVHRDGGYTTTINGRGEVEWQAPPWLDNGQQRINYAHRPELLLRPVEEEQQSPRGRTAAPTTGGSKPGLAEHDTDHADGGTGTRGP</sequence>
<gene>
    <name evidence="3" type="ORF">SAMN02799620_00348</name>
</gene>
<organism evidence="3 4">
    <name type="scientific">Mycolicibacterium fluoranthenivorans</name>
    <dbReference type="NCBI Taxonomy" id="258505"/>
    <lineage>
        <taxon>Bacteria</taxon>
        <taxon>Bacillati</taxon>
        <taxon>Actinomycetota</taxon>
        <taxon>Actinomycetes</taxon>
        <taxon>Mycobacteriales</taxon>
        <taxon>Mycobacteriaceae</taxon>
        <taxon>Mycolicibacterium</taxon>
    </lineage>
</organism>
<protein>
    <recommendedName>
        <fullName evidence="2">DUF222 domain-containing protein</fullName>
    </recommendedName>
</protein>
<evidence type="ECO:0000313" key="3">
    <source>
        <dbReference type="EMBL" id="SCX01880.1"/>
    </source>
</evidence>
<dbReference type="Proteomes" id="UP000199707">
    <property type="component" value="Unassembled WGS sequence"/>
</dbReference>
<proteinExistence type="predicted"/>
<name>A0A1G4V666_9MYCO</name>
<reference evidence="4" key="1">
    <citation type="submission" date="2016-10" db="EMBL/GenBank/DDBJ databases">
        <authorList>
            <person name="Varghese N."/>
            <person name="Submissions S."/>
        </authorList>
    </citation>
    <scope>NUCLEOTIDE SEQUENCE [LARGE SCALE GENOMIC DNA]</scope>
    <source>
        <strain evidence="4">UNC267MFSha1.1M11</strain>
    </source>
</reference>
<evidence type="ECO:0000313" key="4">
    <source>
        <dbReference type="Proteomes" id="UP000199707"/>
    </source>
</evidence>
<dbReference type="Pfam" id="PF02720">
    <property type="entry name" value="DUF222"/>
    <property type="match status" value="1"/>
</dbReference>
<dbReference type="AlphaFoldDB" id="A0A1G4V666"/>